<keyword evidence="4" id="KW-1185">Reference proteome</keyword>
<sequence length="207" mass="21271">MASPKYISMGFLVLIIFLRLSSAHRVLADSVDQIPKQSHLSTQPIFTSDRGSFGSGSGGAYGGGIIGRGHDCTGGGCSGSGYPGSGTPIYGQPYFGLSNPGFGPKNPSFGCGGMPIYEPPYFGPSNPGFGPRNPGWGCGCPCSCTGTGGSGGHLNGDGSSTRAHNEPMSSEAVKADQEAHKAHNHGPFEFSKRANEPDPQPMDSIVT</sequence>
<organism evidence="3 4">
    <name type="scientific">Actinidia rufa</name>
    <dbReference type="NCBI Taxonomy" id="165716"/>
    <lineage>
        <taxon>Eukaryota</taxon>
        <taxon>Viridiplantae</taxon>
        <taxon>Streptophyta</taxon>
        <taxon>Embryophyta</taxon>
        <taxon>Tracheophyta</taxon>
        <taxon>Spermatophyta</taxon>
        <taxon>Magnoliopsida</taxon>
        <taxon>eudicotyledons</taxon>
        <taxon>Gunneridae</taxon>
        <taxon>Pentapetalae</taxon>
        <taxon>asterids</taxon>
        <taxon>Ericales</taxon>
        <taxon>Actinidiaceae</taxon>
        <taxon>Actinidia</taxon>
    </lineage>
</organism>
<feature type="signal peptide" evidence="2">
    <location>
        <begin position="1"/>
        <end position="23"/>
    </location>
</feature>
<keyword evidence="2" id="KW-0732">Signal</keyword>
<evidence type="ECO:0000313" key="3">
    <source>
        <dbReference type="EMBL" id="GFZ07514.1"/>
    </source>
</evidence>
<dbReference type="EMBL" id="BJWL01000019">
    <property type="protein sequence ID" value="GFZ07514.1"/>
    <property type="molecule type" value="Genomic_DNA"/>
</dbReference>
<evidence type="ECO:0000256" key="1">
    <source>
        <dbReference type="SAM" id="MobiDB-lite"/>
    </source>
</evidence>
<evidence type="ECO:0008006" key="5">
    <source>
        <dbReference type="Google" id="ProtNLM"/>
    </source>
</evidence>
<evidence type="ECO:0000256" key="2">
    <source>
        <dbReference type="SAM" id="SignalP"/>
    </source>
</evidence>
<dbReference type="Proteomes" id="UP000585474">
    <property type="component" value="Unassembled WGS sequence"/>
</dbReference>
<comment type="caution">
    <text evidence="3">The sequence shown here is derived from an EMBL/GenBank/DDBJ whole genome shotgun (WGS) entry which is preliminary data.</text>
</comment>
<feature type="chain" id="PRO_5029584449" description="Glycine-rich protein" evidence="2">
    <location>
        <begin position="24"/>
        <end position="207"/>
    </location>
</feature>
<name>A0A7J0G9P0_9ERIC</name>
<protein>
    <recommendedName>
        <fullName evidence="5">Glycine-rich protein</fullName>
    </recommendedName>
</protein>
<feature type="region of interest" description="Disordered" evidence="1">
    <location>
        <begin position="155"/>
        <end position="207"/>
    </location>
</feature>
<reference evidence="3 4" key="1">
    <citation type="submission" date="2019-07" db="EMBL/GenBank/DDBJ databases">
        <title>De Novo Assembly of kiwifruit Actinidia rufa.</title>
        <authorList>
            <person name="Sugita-Konishi S."/>
            <person name="Sato K."/>
            <person name="Mori E."/>
            <person name="Abe Y."/>
            <person name="Kisaki G."/>
            <person name="Hamano K."/>
            <person name="Suezawa K."/>
            <person name="Otani M."/>
            <person name="Fukuda T."/>
            <person name="Manabe T."/>
            <person name="Gomi K."/>
            <person name="Tabuchi M."/>
            <person name="Akimitsu K."/>
            <person name="Kataoka I."/>
        </authorList>
    </citation>
    <scope>NUCLEOTIDE SEQUENCE [LARGE SCALE GENOMIC DNA]</scope>
    <source>
        <strain evidence="4">cv. Fuchu</strain>
    </source>
</reference>
<gene>
    <name evidence="3" type="ORF">Acr_19g0004510</name>
</gene>
<evidence type="ECO:0000313" key="4">
    <source>
        <dbReference type="Proteomes" id="UP000585474"/>
    </source>
</evidence>
<proteinExistence type="predicted"/>
<dbReference type="AlphaFoldDB" id="A0A7J0G9P0"/>
<accession>A0A7J0G9P0</accession>